<dbReference type="EMBL" id="JAYMYQ010000003">
    <property type="protein sequence ID" value="KAK7344887.1"/>
    <property type="molecule type" value="Genomic_DNA"/>
</dbReference>
<reference evidence="1 2" key="1">
    <citation type="submission" date="2024-01" db="EMBL/GenBank/DDBJ databases">
        <title>The genomes of 5 underutilized Papilionoideae crops provide insights into root nodulation and disease resistanc.</title>
        <authorList>
            <person name="Jiang F."/>
        </authorList>
    </citation>
    <scope>NUCLEOTIDE SEQUENCE [LARGE SCALE GENOMIC DNA]</scope>
    <source>
        <strain evidence="1">LVBAO_FW01</strain>
        <tissue evidence="1">Leaves</tissue>
    </source>
</reference>
<organism evidence="1 2">
    <name type="scientific">Canavalia gladiata</name>
    <name type="common">Sword bean</name>
    <name type="synonym">Dolichos gladiatus</name>
    <dbReference type="NCBI Taxonomy" id="3824"/>
    <lineage>
        <taxon>Eukaryota</taxon>
        <taxon>Viridiplantae</taxon>
        <taxon>Streptophyta</taxon>
        <taxon>Embryophyta</taxon>
        <taxon>Tracheophyta</taxon>
        <taxon>Spermatophyta</taxon>
        <taxon>Magnoliopsida</taxon>
        <taxon>eudicotyledons</taxon>
        <taxon>Gunneridae</taxon>
        <taxon>Pentapetalae</taxon>
        <taxon>rosids</taxon>
        <taxon>fabids</taxon>
        <taxon>Fabales</taxon>
        <taxon>Fabaceae</taxon>
        <taxon>Papilionoideae</taxon>
        <taxon>50 kb inversion clade</taxon>
        <taxon>NPAAA clade</taxon>
        <taxon>indigoferoid/millettioid clade</taxon>
        <taxon>Phaseoleae</taxon>
        <taxon>Canavalia</taxon>
    </lineage>
</organism>
<dbReference type="AlphaFoldDB" id="A0AAN9M406"/>
<name>A0AAN9M406_CANGL</name>
<comment type="caution">
    <text evidence="1">The sequence shown here is derived from an EMBL/GenBank/DDBJ whole genome shotgun (WGS) entry which is preliminary data.</text>
</comment>
<proteinExistence type="predicted"/>
<accession>A0AAN9M406</accession>
<protein>
    <submittedName>
        <fullName evidence="1">Uncharacterized protein</fullName>
    </submittedName>
</protein>
<keyword evidence="2" id="KW-1185">Reference proteome</keyword>
<gene>
    <name evidence="1" type="ORF">VNO77_15097</name>
</gene>
<evidence type="ECO:0000313" key="1">
    <source>
        <dbReference type="EMBL" id="KAK7344887.1"/>
    </source>
</evidence>
<evidence type="ECO:0000313" key="2">
    <source>
        <dbReference type="Proteomes" id="UP001367508"/>
    </source>
</evidence>
<dbReference type="Proteomes" id="UP001367508">
    <property type="component" value="Unassembled WGS sequence"/>
</dbReference>
<sequence>MQIFIDRNAPFSSSLLCGPTFIHANWRFKPQICIKIIDLFNFDKRWPSRQIMRSKWPSLARVGMDDSCAIEDFGKPVLELVERLCLHPHAGFCRTLLSFWSGRVTRLCHLNGSSLHPPSLCIIPID</sequence>